<dbReference type="Gene3D" id="3.30.565.10">
    <property type="entry name" value="Histidine kinase-like ATPase, C-terminal domain"/>
    <property type="match status" value="1"/>
</dbReference>
<evidence type="ECO:0000256" key="5">
    <source>
        <dbReference type="ARBA" id="ARBA00022777"/>
    </source>
</evidence>
<comment type="caution">
    <text evidence="10">The sequence shown here is derived from an EMBL/GenBank/DDBJ whole genome shotgun (WGS) entry which is preliminary data.</text>
</comment>
<dbReference type="SUPFAM" id="SSF55874">
    <property type="entry name" value="ATPase domain of HSP90 chaperone/DNA topoisomerase II/histidine kinase"/>
    <property type="match status" value="1"/>
</dbReference>
<evidence type="ECO:0000256" key="3">
    <source>
        <dbReference type="ARBA" id="ARBA00022553"/>
    </source>
</evidence>
<accession>A0A5B2VY85</accession>
<keyword evidence="11" id="KW-1185">Reference proteome</keyword>
<name>A0A5B2VY85_9BACT</name>
<evidence type="ECO:0000259" key="8">
    <source>
        <dbReference type="PROSITE" id="PS50109"/>
    </source>
</evidence>
<comment type="catalytic activity">
    <reaction evidence="1">
        <text>ATP + protein L-histidine = ADP + protein N-phospho-L-histidine.</text>
        <dbReference type="EC" id="2.7.13.3"/>
    </reaction>
</comment>
<dbReference type="SUPFAM" id="SSF55785">
    <property type="entry name" value="PYP-like sensor domain (PAS domain)"/>
    <property type="match status" value="1"/>
</dbReference>
<proteinExistence type="predicted"/>
<organism evidence="10 11">
    <name type="scientific">Chitinophaga agrisoli</name>
    <dbReference type="NCBI Taxonomy" id="2607653"/>
    <lineage>
        <taxon>Bacteria</taxon>
        <taxon>Pseudomonadati</taxon>
        <taxon>Bacteroidota</taxon>
        <taxon>Chitinophagia</taxon>
        <taxon>Chitinophagales</taxon>
        <taxon>Chitinophagaceae</taxon>
        <taxon>Chitinophaga</taxon>
    </lineage>
</organism>
<dbReference type="SMART" id="SM00387">
    <property type="entry name" value="HATPase_c"/>
    <property type="match status" value="1"/>
</dbReference>
<dbReference type="SUPFAM" id="SSF47384">
    <property type="entry name" value="Homodimeric domain of signal transducing histidine kinase"/>
    <property type="match status" value="1"/>
</dbReference>
<dbReference type="GO" id="GO:0016020">
    <property type="term" value="C:membrane"/>
    <property type="evidence" value="ECO:0007669"/>
    <property type="project" value="UniProtKB-SubCell"/>
</dbReference>
<evidence type="ECO:0000259" key="9">
    <source>
        <dbReference type="PROSITE" id="PS50112"/>
    </source>
</evidence>
<dbReference type="AlphaFoldDB" id="A0A5B2VY85"/>
<evidence type="ECO:0000256" key="7">
    <source>
        <dbReference type="SAM" id="Coils"/>
    </source>
</evidence>
<reference evidence="10 11" key="2">
    <citation type="submission" date="2019-09" db="EMBL/GenBank/DDBJ databases">
        <authorList>
            <person name="Jin C."/>
        </authorList>
    </citation>
    <scope>NUCLEOTIDE SEQUENCE [LARGE SCALE GENOMIC DNA]</scope>
    <source>
        <strain evidence="10 11">BN140078</strain>
    </source>
</reference>
<dbReference type="NCBIfam" id="TIGR00229">
    <property type="entry name" value="sensory_box"/>
    <property type="match status" value="1"/>
</dbReference>
<dbReference type="InterPro" id="IPR050351">
    <property type="entry name" value="BphY/WalK/GraS-like"/>
</dbReference>
<evidence type="ECO:0000313" key="11">
    <source>
        <dbReference type="Proteomes" id="UP000324611"/>
    </source>
</evidence>
<sequence length="429" mass="48660">METGKASYEELQQEISQLRAELEEANDTIEAIRTGQVDALIVQSENGHELYTLRSADQTYRVFIEKMTEGAVTINREGTILYSNSQFARMVGVPLSKVIGLAFAQFIAKGYKDQFGILQQKGWTEDCKGEVKLVNRDGGLTVQLSLTTLELDEGFSLSIIVTDLTGEKETQRKLKQQNDQLEKINYALELSNHDLQQFASVASHDLQEPLRKIQMFSSLLRNKTTNLPEDARMYLDKIIASSERMKQLINDVLNYSMLSSDQLKYEQIDLQRLLQELTEDYELIIQEKQVKLVFEELPAIEANKGQIRQLFQNIISNAIKFTRDHVQPHIVVSSRRINARSIDAHEQFDGPFCRISIKDNGIGFDEKYMANIFSLFGRLNSRDMYAGTGIGLAIARKIVEKHNGLITAHSIEGIGSEFIVVLPVARYKS</sequence>
<dbReference type="InterPro" id="IPR003661">
    <property type="entry name" value="HisK_dim/P_dom"/>
</dbReference>
<dbReference type="PROSITE" id="PS50112">
    <property type="entry name" value="PAS"/>
    <property type="match status" value="1"/>
</dbReference>
<dbReference type="EC" id="2.7.13.3" evidence="2"/>
<protein>
    <recommendedName>
        <fullName evidence="2">histidine kinase</fullName>
        <ecNumber evidence="2">2.7.13.3</ecNumber>
    </recommendedName>
</protein>
<dbReference type="CDD" id="cd00082">
    <property type="entry name" value="HisKA"/>
    <property type="match status" value="1"/>
</dbReference>
<dbReference type="GO" id="GO:0000156">
    <property type="term" value="F:phosphorelay response regulator activity"/>
    <property type="evidence" value="ECO:0007669"/>
    <property type="project" value="TreeGrafter"/>
</dbReference>
<dbReference type="CDD" id="cd00130">
    <property type="entry name" value="PAS"/>
    <property type="match status" value="1"/>
</dbReference>
<dbReference type="Proteomes" id="UP000324611">
    <property type="component" value="Unassembled WGS sequence"/>
</dbReference>
<evidence type="ECO:0000256" key="6">
    <source>
        <dbReference type="ARBA" id="ARBA00023136"/>
    </source>
</evidence>
<dbReference type="FunFam" id="3.30.565.10:FF:000006">
    <property type="entry name" value="Sensor histidine kinase WalK"/>
    <property type="match status" value="1"/>
</dbReference>
<dbReference type="SMART" id="SM00388">
    <property type="entry name" value="HisKA"/>
    <property type="match status" value="1"/>
</dbReference>
<evidence type="ECO:0000256" key="4">
    <source>
        <dbReference type="ARBA" id="ARBA00022679"/>
    </source>
</evidence>
<dbReference type="InterPro" id="IPR000014">
    <property type="entry name" value="PAS"/>
</dbReference>
<keyword evidence="5" id="KW-0418">Kinase</keyword>
<dbReference type="GO" id="GO:0000155">
    <property type="term" value="F:phosphorelay sensor kinase activity"/>
    <property type="evidence" value="ECO:0007669"/>
    <property type="project" value="InterPro"/>
</dbReference>
<dbReference type="SMART" id="SM00091">
    <property type="entry name" value="PAS"/>
    <property type="match status" value="1"/>
</dbReference>
<keyword evidence="6" id="KW-0472">Membrane</keyword>
<dbReference type="Pfam" id="PF02518">
    <property type="entry name" value="HATPase_c"/>
    <property type="match status" value="1"/>
</dbReference>
<dbReference type="Pfam" id="PF00512">
    <property type="entry name" value="HisKA"/>
    <property type="match status" value="1"/>
</dbReference>
<evidence type="ECO:0000256" key="2">
    <source>
        <dbReference type="ARBA" id="ARBA00012438"/>
    </source>
</evidence>
<evidence type="ECO:0000313" key="10">
    <source>
        <dbReference type="EMBL" id="KAA2243598.1"/>
    </source>
</evidence>
<dbReference type="InterPro" id="IPR004358">
    <property type="entry name" value="Sig_transdc_His_kin-like_C"/>
</dbReference>
<dbReference type="EMBL" id="VUOC01000002">
    <property type="protein sequence ID" value="KAA2243598.1"/>
    <property type="molecule type" value="Genomic_DNA"/>
</dbReference>
<dbReference type="Gene3D" id="1.10.287.130">
    <property type="match status" value="1"/>
</dbReference>
<dbReference type="InterPro" id="IPR036097">
    <property type="entry name" value="HisK_dim/P_sf"/>
</dbReference>
<evidence type="ECO:0000256" key="1">
    <source>
        <dbReference type="ARBA" id="ARBA00000085"/>
    </source>
</evidence>
<dbReference type="GO" id="GO:0030295">
    <property type="term" value="F:protein kinase activator activity"/>
    <property type="evidence" value="ECO:0007669"/>
    <property type="project" value="TreeGrafter"/>
</dbReference>
<dbReference type="InterPro" id="IPR005467">
    <property type="entry name" value="His_kinase_dom"/>
</dbReference>
<dbReference type="InterPro" id="IPR003594">
    <property type="entry name" value="HATPase_dom"/>
</dbReference>
<reference evidence="10 11" key="1">
    <citation type="submission" date="2019-09" db="EMBL/GenBank/DDBJ databases">
        <title>Chitinophaga ginsengihumi sp. nov., isolated from soil of ginseng rhizosphere.</title>
        <authorList>
            <person name="Lee J."/>
        </authorList>
    </citation>
    <scope>NUCLEOTIDE SEQUENCE [LARGE SCALE GENOMIC DNA]</scope>
    <source>
        <strain evidence="10 11">BN140078</strain>
    </source>
</reference>
<dbReference type="Gene3D" id="3.30.450.20">
    <property type="entry name" value="PAS domain"/>
    <property type="match status" value="1"/>
</dbReference>
<dbReference type="PANTHER" id="PTHR42878:SF15">
    <property type="entry name" value="BACTERIOPHYTOCHROME"/>
    <property type="match status" value="1"/>
</dbReference>
<dbReference type="InterPro" id="IPR035965">
    <property type="entry name" value="PAS-like_dom_sf"/>
</dbReference>
<gene>
    <name evidence="10" type="ORF">F0L74_14010</name>
</gene>
<dbReference type="RefSeq" id="WP_149838473.1">
    <property type="nucleotide sequence ID" value="NZ_VUOC01000002.1"/>
</dbReference>
<keyword evidence="7" id="KW-0175">Coiled coil</keyword>
<dbReference type="GO" id="GO:0007234">
    <property type="term" value="P:osmosensory signaling via phosphorelay pathway"/>
    <property type="evidence" value="ECO:0007669"/>
    <property type="project" value="TreeGrafter"/>
</dbReference>
<dbReference type="PRINTS" id="PR00344">
    <property type="entry name" value="BCTRLSENSOR"/>
</dbReference>
<feature type="coiled-coil region" evidence="7">
    <location>
        <begin position="1"/>
        <end position="35"/>
    </location>
</feature>
<dbReference type="PANTHER" id="PTHR42878">
    <property type="entry name" value="TWO-COMPONENT HISTIDINE KINASE"/>
    <property type="match status" value="1"/>
</dbReference>
<feature type="domain" description="Histidine kinase" evidence="8">
    <location>
        <begin position="201"/>
        <end position="426"/>
    </location>
</feature>
<feature type="domain" description="PAS" evidence="9">
    <location>
        <begin position="56"/>
        <end position="100"/>
    </location>
</feature>
<dbReference type="InterPro" id="IPR036890">
    <property type="entry name" value="HATPase_C_sf"/>
</dbReference>
<dbReference type="PROSITE" id="PS50109">
    <property type="entry name" value="HIS_KIN"/>
    <property type="match status" value="1"/>
</dbReference>
<keyword evidence="4" id="KW-0808">Transferase</keyword>
<keyword evidence="3" id="KW-0597">Phosphoprotein</keyword>